<dbReference type="AlphaFoldDB" id="A0A316U1P5"/>
<gene>
    <name evidence="2" type="ORF">BCV69DRAFT_288419</name>
</gene>
<dbReference type="RefSeq" id="XP_025345523.1">
    <property type="nucleotide sequence ID" value="XM_025493623.1"/>
</dbReference>
<dbReference type="InterPro" id="IPR006595">
    <property type="entry name" value="CTLH_C"/>
</dbReference>
<dbReference type="PANTHER" id="PTHR12170">
    <property type="entry name" value="MACROPHAGE ERYTHROBLAST ATTACHER-RELATED"/>
    <property type="match status" value="1"/>
</dbReference>
<dbReference type="PROSITE" id="PS50896">
    <property type="entry name" value="LISH"/>
    <property type="match status" value="1"/>
</dbReference>
<dbReference type="Proteomes" id="UP000245942">
    <property type="component" value="Unassembled WGS sequence"/>
</dbReference>
<dbReference type="PANTHER" id="PTHR12170:SF3">
    <property type="entry name" value="GH10162P"/>
    <property type="match status" value="1"/>
</dbReference>
<dbReference type="GO" id="GO:0005737">
    <property type="term" value="C:cytoplasm"/>
    <property type="evidence" value="ECO:0007669"/>
    <property type="project" value="TreeGrafter"/>
</dbReference>
<dbReference type="EMBL" id="KZ819336">
    <property type="protein sequence ID" value="PWN18363.1"/>
    <property type="molecule type" value="Genomic_DNA"/>
</dbReference>
<evidence type="ECO:0000259" key="1">
    <source>
        <dbReference type="PROSITE" id="PS50897"/>
    </source>
</evidence>
<dbReference type="Pfam" id="PF10607">
    <property type="entry name" value="CTLH"/>
    <property type="match status" value="1"/>
</dbReference>
<evidence type="ECO:0000313" key="3">
    <source>
        <dbReference type="Proteomes" id="UP000245942"/>
    </source>
</evidence>
<dbReference type="GO" id="GO:0004842">
    <property type="term" value="F:ubiquitin-protein transferase activity"/>
    <property type="evidence" value="ECO:0007669"/>
    <property type="project" value="InterPro"/>
</dbReference>
<dbReference type="PROSITE" id="PS50897">
    <property type="entry name" value="CTLH"/>
    <property type="match status" value="1"/>
</dbReference>
<reference evidence="2 3" key="1">
    <citation type="journal article" date="2018" name="Mol. Biol. Evol.">
        <title>Broad Genomic Sampling Reveals a Smut Pathogenic Ancestry of the Fungal Clade Ustilaginomycotina.</title>
        <authorList>
            <person name="Kijpornyongpan T."/>
            <person name="Mondo S.J."/>
            <person name="Barry K."/>
            <person name="Sandor L."/>
            <person name="Lee J."/>
            <person name="Lipzen A."/>
            <person name="Pangilinan J."/>
            <person name="LaButti K."/>
            <person name="Hainaut M."/>
            <person name="Henrissat B."/>
            <person name="Grigoriev I.V."/>
            <person name="Spatafora J.W."/>
            <person name="Aime M.C."/>
        </authorList>
    </citation>
    <scope>NUCLEOTIDE SEQUENCE [LARGE SCALE GENOMIC DNA]</scope>
    <source>
        <strain evidence="2 3">MCA 4718</strain>
    </source>
</reference>
<organism evidence="2 3">
    <name type="scientific">Pseudomicrostroma glucosiphilum</name>
    <dbReference type="NCBI Taxonomy" id="1684307"/>
    <lineage>
        <taxon>Eukaryota</taxon>
        <taxon>Fungi</taxon>
        <taxon>Dikarya</taxon>
        <taxon>Basidiomycota</taxon>
        <taxon>Ustilaginomycotina</taxon>
        <taxon>Exobasidiomycetes</taxon>
        <taxon>Microstromatales</taxon>
        <taxon>Microstromatales incertae sedis</taxon>
        <taxon>Pseudomicrostroma</taxon>
    </lineage>
</organism>
<protein>
    <recommendedName>
        <fullName evidence="1">CTLH domain-containing protein</fullName>
    </recommendedName>
</protein>
<name>A0A316U1P5_9BASI</name>
<accession>A0A316U1P5</accession>
<dbReference type="InterPro" id="IPR006594">
    <property type="entry name" value="LisH"/>
</dbReference>
<dbReference type="GO" id="GO:0034657">
    <property type="term" value="C:GID complex"/>
    <property type="evidence" value="ECO:0007669"/>
    <property type="project" value="TreeGrafter"/>
</dbReference>
<dbReference type="GO" id="GO:0005634">
    <property type="term" value="C:nucleus"/>
    <property type="evidence" value="ECO:0007669"/>
    <property type="project" value="TreeGrafter"/>
</dbReference>
<dbReference type="InterPro" id="IPR024964">
    <property type="entry name" value="CTLH/CRA"/>
</dbReference>
<sequence>MDAIEKEVEKVITKLPVLYPVAPTSTRRTARPRVSSTSASSSTTTTVAEILDELLTSLETIQSALKSGSTTAPSAPVVLAETKSAIARSQKAFNDRTKEVYNALARSGKAYDKKFTTSVEGIANPKLSMGDEAQQALEAVVMDHLLRMGEWDAAQQLSQKSGLPLPPSEVYSQLESISQALTSGHLQPAIEWAQVNRPFLESRSSQLEFALQRSQFLRIAIGAPALSGASVTTSLMATDSDGENVTMTRPSSSASFYSPIEEAMHYGRKHFGHHRASQLSELQALYTFILFLPPTGLTDPDAGSSSHYLARLHQQVPLVYHRFLDANRMHSALLEPVFQAEFCARNQLARDPPLKIAVEVGTGGALQKIMKVRQVMKIRGNEWSQAEELPIDIPLPSHLRFHSTFTCPVSKEQATEDNHR</sequence>
<dbReference type="InterPro" id="IPR045098">
    <property type="entry name" value="Fyv10_fam"/>
</dbReference>
<dbReference type="GO" id="GO:0043161">
    <property type="term" value="P:proteasome-mediated ubiquitin-dependent protein catabolic process"/>
    <property type="evidence" value="ECO:0007669"/>
    <property type="project" value="InterPro"/>
</dbReference>
<dbReference type="OrthoDB" id="1933281at2759"/>
<evidence type="ECO:0000313" key="2">
    <source>
        <dbReference type="EMBL" id="PWN18363.1"/>
    </source>
</evidence>
<feature type="domain" description="CTLH" evidence="1">
    <location>
        <begin position="170"/>
        <end position="227"/>
    </location>
</feature>
<dbReference type="GeneID" id="37015357"/>
<keyword evidence="3" id="KW-1185">Reference proteome</keyword>
<dbReference type="STRING" id="1684307.A0A316U1P5"/>
<proteinExistence type="predicted"/>